<reference evidence="4 5" key="1">
    <citation type="journal article" date="2017" name="PLoS Biol.">
        <title>The sea cucumber genome provides insights into morphological evolution and visceral regeneration.</title>
        <authorList>
            <person name="Zhang X."/>
            <person name="Sun L."/>
            <person name="Yuan J."/>
            <person name="Sun Y."/>
            <person name="Gao Y."/>
            <person name="Zhang L."/>
            <person name="Li S."/>
            <person name="Dai H."/>
            <person name="Hamel J.F."/>
            <person name="Liu C."/>
            <person name="Yu Y."/>
            <person name="Liu S."/>
            <person name="Lin W."/>
            <person name="Guo K."/>
            <person name="Jin S."/>
            <person name="Xu P."/>
            <person name="Storey K.B."/>
            <person name="Huan P."/>
            <person name="Zhang T."/>
            <person name="Zhou Y."/>
            <person name="Zhang J."/>
            <person name="Lin C."/>
            <person name="Li X."/>
            <person name="Xing L."/>
            <person name="Huo D."/>
            <person name="Sun M."/>
            <person name="Wang L."/>
            <person name="Mercier A."/>
            <person name="Li F."/>
            <person name="Yang H."/>
            <person name="Xiang J."/>
        </authorList>
    </citation>
    <scope>NUCLEOTIDE SEQUENCE [LARGE SCALE GENOMIC DNA]</scope>
    <source>
        <strain evidence="4">Shaxun</strain>
        <tissue evidence="4">Muscle</tissue>
    </source>
</reference>
<evidence type="ECO:0000259" key="3">
    <source>
        <dbReference type="PROSITE" id="PS51864"/>
    </source>
</evidence>
<keyword evidence="5" id="KW-1185">Reference proteome</keyword>
<dbReference type="GO" id="GO:0006508">
    <property type="term" value="P:proteolysis"/>
    <property type="evidence" value="ECO:0007669"/>
    <property type="project" value="InterPro"/>
</dbReference>
<dbReference type="SUPFAM" id="SSF55486">
    <property type="entry name" value="Metalloproteases ('zincins'), catalytic domain"/>
    <property type="match status" value="1"/>
</dbReference>
<dbReference type="AlphaFoldDB" id="A0A2G8LK71"/>
<proteinExistence type="predicted"/>
<dbReference type="Pfam" id="PF01400">
    <property type="entry name" value="Astacin"/>
    <property type="match status" value="1"/>
</dbReference>
<dbReference type="Gene3D" id="3.40.390.10">
    <property type="entry name" value="Collagenase (Catalytic Domain)"/>
    <property type="match status" value="1"/>
</dbReference>
<evidence type="ECO:0000256" key="1">
    <source>
        <dbReference type="PROSITE-ProRule" id="PRU01211"/>
    </source>
</evidence>
<name>A0A2G8LK71_STIJA</name>
<gene>
    <name evidence="4" type="ORF">BSL78_02419</name>
</gene>
<sequence>MRLLREFLLGGGSKIHTIYSRVSSWFYSLFLCQHHLLFIQKLGLSDDTTTTNNKEVHGRNSSHSDSLSRDNNQRYREYSVIRHVTKQVQRSPYDDTSSRTSRSRRRRGATAQTGSLWSSGIIAYTIDHKFENTTKDMILQAMRHWEKHTTSCLQFVERDQQEDYAYFTKGIG</sequence>
<dbReference type="GO" id="GO:0004222">
    <property type="term" value="F:metalloendopeptidase activity"/>
    <property type="evidence" value="ECO:0007669"/>
    <property type="project" value="InterPro"/>
</dbReference>
<dbReference type="PANTHER" id="PTHR10127:SF861">
    <property type="entry name" value="DORSAL-VENTRAL PATTERNING PROTEIN TOLLOID-RELATED"/>
    <property type="match status" value="1"/>
</dbReference>
<comment type="caution">
    <text evidence="4">The sequence shown here is derived from an EMBL/GenBank/DDBJ whole genome shotgun (WGS) entry which is preliminary data.</text>
</comment>
<comment type="caution">
    <text evidence="1">Lacks conserved residue(s) required for the propagation of feature annotation.</text>
</comment>
<dbReference type="Proteomes" id="UP000230750">
    <property type="component" value="Unassembled WGS sequence"/>
</dbReference>
<dbReference type="EMBL" id="MRZV01000051">
    <property type="protein sequence ID" value="PIK60644.1"/>
    <property type="molecule type" value="Genomic_DNA"/>
</dbReference>
<protein>
    <submittedName>
        <fullName evidence="4">Tolloid</fullName>
    </submittedName>
</protein>
<evidence type="ECO:0000256" key="2">
    <source>
        <dbReference type="SAM" id="MobiDB-lite"/>
    </source>
</evidence>
<dbReference type="InterPro" id="IPR001506">
    <property type="entry name" value="Peptidase_M12A"/>
</dbReference>
<evidence type="ECO:0000313" key="4">
    <source>
        <dbReference type="EMBL" id="PIK60644.1"/>
    </source>
</evidence>
<dbReference type="PROSITE" id="PS51864">
    <property type="entry name" value="ASTACIN"/>
    <property type="match status" value="1"/>
</dbReference>
<dbReference type="STRING" id="307972.A0A2G8LK71"/>
<accession>A0A2G8LK71</accession>
<evidence type="ECO:0000313" key="5">
    <source>
        <dbReference type="Proteomes" id="UP000230750"/>
    </source>
</evidence>
<feature type="region of interest" description="Disordered" evidence="2">
    <location>
        <begin position="87"/>
        <end position="112"/>
    </location>
</feature>
<dbReference type="PANTHER" id="PTHR10127">
    <property type="entry name" value="DISCOIDIN, CUB, EGF, LAMININ , AND ZINC METALLOPROTEASE DOMAIN CONTAINING"/>
    <property type="match status" value="1"/>
</dbReference>
<feature type="domain" description="Peptidase M12A" evidence="3">
    <location>
        <begin position="108"/>
        <end position="172"/>
    </location>
</feature>
<organism evidence="4 5">
    <name type="scientific">Stichopus japonicus</name>
    <name type="common">Sea cucumber</name>
    <dbReference type="NCBI Taxonomy" id="307972"/>
    <lineage>
        <taxon>Eukaryota</taxon>
        <taxon>Metazoa</taxon>
        <taxon>Echinodermata</taxon>
        <taxon>Eleutherozoa</taxon>
        <taxon>Echinozoa</taxon>
        <taxon>Holothuroidea</taxon>
        <taxon>Aspidochirotacea</taxon>
        <taxon>Aspidochirotida</taxon>
        <taxon>Stichopodidae</taxon>
        <taxon>Apostichopus</taxon>
    </lineage>
</organism>
<dbReference type="InterPro" id="IPR024079">
    <property type="entry name" value="MetalloPept_cat_dom_sf"/>
</dbReference>